<name>A0A6N3EVC0_CLOSY</name>
<dbReference type="InterPro" id="IPR021145">
    <property type="entry name" value="Portal_protein_SPP1_Gp6-like"/>
</dbReference>
<proteinExistence type="predicted"/>
<dbReference type="NCBIfam" id="TIGR01538">
    <property type="entry name" value="portal_SPP1"/>
    <property type="match status" value="1"/>
</dbReference>
<gene>
    <name evidence="2" type="ORF">CSLFYP84_02171</name>
</gene>
<evidence type="ECO:0000313" key="2">
    <source>
        <dbReference type="EMBL" id="VYU41837.1"/>
    </source>
</evidence>
<evidence type="ECO:0000256" key="1">
    <source>
        <dbReference type="SAM" id="MobiDB-lite"/>
    </source>
</evidence>
<protein>
    <submittedName>
        <fullName evidence="2">Phage portal protein, SPP1 Gp6-like</fullName>
    </submittedName>
</protein>
<sequence>MNILFNPDINRMSNAQLCRLYMDEFVKSKERKWMLDGEAYYVVDNPEIMNRRMYRYEENHVTGKAERVEDTVKPNNKRAHGFLHILVEDKVNYLLSKPYTLSCDGSDEYLTLLQNTLGKKFQQKRLMKLGVDASNGGISWLHPYIDEDGVFRTMIIKPSQGIPLWRDNDHEEMDGFIWFYDVDVIEGKEQKTVTKVEYWLPEGVAYYISDSQGEGWDLRLDAERYLNASGDDGEIMEHFMVGTAPGSWGRVPFIAFKNNDYELPDLKFIKTLVDGYDKSRSDVANLLDEVRSIVYALKGYGGNDLGQFMRELSYFRAISLDEDGSADTLNSSVDITAAKDDFETLKKDIYDMGQGVDKNSDKLGNSPSGIALKFIYSGLDLKCNRMENAFKDGMEQLFWFVNRYLELTGSGSHYEKEVDITYNRDIAINESQAITDCQNSKGIISDETIVKNHPWTEDAAEELERLKKEQKEAEEELSAMFPEREPEGGEGGDKE</sequence>
<dbReference type="Pfam" id="PF05133">
    <property type="entry name" value="SPP1_portal"/>
    <property type="match status" value="1"/>
</dbReference>
<reference evidence="2" key="1">
    <citation type="submission" date="2019-11" db="EMBL/GenBank/DDBJ databases">
        <authorList>
            <person name="Feng L."/>
        </authorList>
    </citation>
    <scope>NUCLEOTIDE SEQUENCE</scope>
    <source>
        <strain evidence="2">CsymbiosumLFYP84</strain>
    </source>
</reference>
<dbReference type="EMBL" id="CACRUA010000026">
    <property type="protein sequence ID" value="VYU41837.1"/>
    <property type="molecule type" value="Genomic_DNA"/>
</dbReference>
<accession>A0A6N3EVC0</accession>
<organism evidence="2">
    <name type="scientific">Clostridium symbiosum</name>
    <name type="common">Bacteroides symbiosus</name>
    <dbReference type="NCBI Taxonomy" id="1512"/>
    <lineage>
        <taxon>Bacteria</taxon>
        <taxon>Bacillati</taxon>
        <taxon>Bacillota</taxon>
        <taxon>Clostridia</taxon>
        <taxon>Lachnospirales</taxon>
        <taxon>Lachnospiraceae</taxon>
        <taxon>Otoolea</taxon>
    </lineage>
</organism>
<dbReference type="RefSeq" id="WP_279186745.1">
    <property type="nucleotide sequence ID" value="NZ_CACRUA010000026.1"/>
</dbReference>
<dbReference type="AlphaFoldDB" id="A0A6N3EVC0"/>
<dbReference type="InterPro" id="IPR006428">
    <property type="entry name" value="Portal_SPP1-type"/>
</dbReference>
<feature type="compositionally biased region" description="Basic and acidic residues" evidence="1">
    <location>
        <begin position="482"/>
        <end position="495"/>
    </location>
</feature>
<feature type="region of interest" description="Disordered" evidence="1">
    <location>
        <begin position="467"/>
        <end position="495"/>
    </location>
</feature>